<dbReference type="SUPFAM" id="SSF55811">
    <property type="entry name" value="Nudix"/>
    <property type="match status" value="1"/>
</dbReference>
<proteinExistence type="inferred from homology"/>
<gene>
    <name evidence="4" type="ORF">NG821_07000</name>
</gene>
<accession>A0ABT1BWY6</accession>
<keyword evidence="1 2" id="KW-0378">Hydrolase</keyword>
<name>A0ABT1BWY6_9BACT</name>
<dbReference type="InterPro" id="IPR015797">
    <property type="entry name" value="NUDIX_hydrolase-like_dom_sf"/>
</dbReference>
<feature type="domain" description="Nudix hydrolase" evidence="3">
    <location>
        <begin position="38"/>
        <end position="171"/>
    </location>
</feature>
<dbReference type="EMBL" id="JAMXLY010000021">
    <property type="protein sequence ID" value="MCO6025587.1"/>
    <property type="molecule type" value="Genomic_DNA"/>
</dbReference>
<comment type="similarity">
    <text evidence="2">Belongs to the Nudix hydrolase family.</text>
</comment>
<dbReference type="InterPro" id="IPR020084">
    <property type="entry name" value="NUDIX_hydrolase_CS"/>
</dbReference>
<dbReference type="Proteomes" id="UP001204015">
    <property type="component" value="Unassembled WGS sequence"/>
</dbReference>
<evidence type="ECO:0000313" key="5">
    <source>
        <dbReference type="Proteomes" id="UP001204015"/>
    </source>
</evidence>
<sequence>MHPLDKFKFCPVCGSDRFNIQDGKSKKCRDCGFEYFLNPSAATAAFIINEKGEILVEKRGRDPQKGTLDLPGGFTDIGETAEEGIAREIKEETGLKITSARYLFSLPNIYHYSGMDISTLDFFFRCTVDDYQKAQANDDAAELMWVSLTDLQTEKFGLQSIRRGVDRFLKNPE</sequence>
<comment type="caution">
    <text evidence="4">The sequence shown here is derived from an EMBL/GenBank/DDBJ whole genome shotgun (WGS) entry which is preliminary data.</text>
</comment>
<dbReference type="PANTHER" id="PTHR43736">
    <property type="entry name" value="ADP-RIBOSE PYROPHOSPHATASE"/>
    <property type="match status" value="1"/>
</dbReference>
<organism evidence="4 5">
    <name type="scientific">Segatella cerevisiae</name>
    <dbReference type="NCBI Taxonomy" id="2053716"/>
    <lineage>
        <taxon>Bacteria</taxon>
        <taxon>Pseudomonadati</taxon>
        <taxon>Bacteroidota</taxon>
        <taxon>Bacteroidia</taxon>
        <taxon>Bacteroidales</taxon>
        <taxon>Prevotellaceae</taxon>
        <taxon>Segatella</taxon>
    </lineage>
</organism>
<dbReference type="PRINTS" id="PR00502">
    <property type="entry name" value="NUDIXFAMILY"/>
</dbReference>
<evidence type="ECO:0000259" key="3">
    <source>
        <dbReference type="PROSITE" id="PS51462"/>
    </source>
</evidence>
<dbReference type="PROSITE" id="PS00893">
    <property type="entry name" value="NUDIX_BOX"/>
    <property type="match status" value="1"/>
</dbReference>
<dbReference type="CDD" id="cd04681">
    <property type="entry name" value="NUDIX_Hydrolase"/>
    <property type="match status" value="1"/>
</dbReference>
<dbReference type="InterPro" id="IPR020476">
    <property type="entry name" value="Nudix_hydrolase"/>
</dbReference>
<dbReference type="Gene3D" id="3.90.79.10">
    <property type="entry name" value="Nucleoside Triphosphate Pyrophosphohydrolase"/>
    <property type="match status" value="1"/>
</dbReference>
<dbReference type="InterPro" id="IPR000086">
    <property type="entry name" value="NUDIX_hydrolase_dom"/>
</dbReference>
<evidence type="ECO:0000256" key="2">
    <source>
        <dbReference type="RuleBase" id="RU003476"/>
    </source>
</evidence>
<reference evidence="4 5" key="1">
    <citation type="submission" date="2022-06" db="EMBL/GenBank/DDBJ databases">
        <title>A taxonomic note on the genus Prevotella: Description of four novel genera and emended description of the genera Hallella and Xylanibacter.</title>
        <authorList>
            <person name="Hitch T.C.A."/>
        </authorList>
    </citation>
    <scope>NUCLEOTIDE SEQUENCE [LARGE SCALE GENOMIC DNA]</scope>
    <source>
        <strain evidence="4 5">DSM 100619</strain>
    </source>
</reference>
<evidence type="ECO:0000313" key="4">
    <source>
        <dbReference type="EMBL" id="MCO6025587.1"/>
    </source>
</evidence>
<evidence type="ECO:0000256" key="1">
    <source>
        <dbReference type="ARBA" id="ARBA00022801"/>
    </source>
</evidence>
<dbReference type="Pfam" id="PF00293">
    <property type="entry name" value="NUDIX"/>
    <property type="match status" value="1"/>
</dbReference>
<keyword evidence="5" id="KW-1185">Reference proteome</keyword>
<dbReference type="PROSITE" id="PS51462">
    <property type="entry name" value="NUDIX"/>
    <property type="match status" value="1"/>
</dbReference>
<dbReference type="RefSeq" id="WP_252760945.1">
    <property type="nucleotide sequence ID" value="NZ_JAMXLY010000021.1"/>
</dbReference>
<protein>
    <submittedName>
        <fullName evidence="4">NUDIX domain-containing protein</fullName>
    </submittedName>
</protein>
<dbReference type="PANTHER" id="PTHR43736:SF1">
    <property type="entry name" value="DIHYDRONEOPTERIN TRIPHOSPHATE DIPHOSPHATASE"/>
    <property type="match status" value="1"/>
</dbReference>